<dbReference type="Pfam" id="PF21240">
    <property type="entry name" value="Nup98_GLEBS"/>
    <property type="match status" value="1"/>
</dbReference>
<dbReference type="InterPro" id="IPR036903">
    <property type="entry name" value="Nup98_auto-Pept-S59_dom_sf"/>
</dbReference>
<dbReference type="EMBL" id="JAKKPZ010000002">
    <property type="protein sequence ID" value="KAI1725279.1"/>
    <property type="molecule type" value="Genomic_DNA"/>
</dbReference>
<dbReference type="Pfam" id="PF04096">
    <property type="entry name" value="Nucleoporin2"/>
    <property type="match status" value="1"/>
</dbReference>
<dbReference type="GO" id="GO:0044614">
    <property type="term" value="C:nuclear pore cytoplasmic filaments"/>
    <property type="evidence" value="ECO:0007669"/>
    <property type="project" value="TreeGrafter"/>
</dbReference>
<dbReference type="InterPro" id="IPR025574">
    <property type="entry name" value="Nucleoporin_FG_rpt"/>
</dbReference>
<comment type="caution">
    <text evidence="14">The sequence shown here is derived from an EMBL/GenBank/DDBJ whole genome shotgun (WGS) entry which is preliminary data.</text>
</comment>
<organism evidence="14 15">
    <name type="scientific">Ditylenchus destructor</name>
    <dbReference type="NCBI Taxonomy" id="166010"/>
    <lineage>
        <taxon>Eukaryota</taxon>
        <taxon>Metazoa</taxon>
        <taxon>Ecdysozoa</taxon>
        <taxon>Nematoda</taxon>
        <taxon>Chromadorea</taxon>
        <taxon>Rhabditida</taxon>
        <taxon>Tylenchina</taxon>
        <taxon>Tylenchomorpha</taxon>
        <taxon>Sphaerularioidea</taxon>
        <taxon>Anguinidae</taxon>
        <taxon>Anguininae</taxon>
        <taxon>Ditylenchus</taxon>
    </lineage>
</organism>
<evidence type="ECO:0000256" key="9">
    <source>
        <dbReference type="ARBA" id="ARBA00023010"/>
    </source>
</evidence>
<dbReference type="GO" id="GO:0034398">
    <property type="term" value="P:telomere tethering at nuclear periphery"/>
    <property type="evidence" value="ECO:0007669"/>
    <property type="project" value="TreeGrafter"/>
</dbReference>
<dbReference type="GO" id="GO:0008139">
    <property type="term" value="F:nuclear localization sequence binding"/>
    <property type="evidence" value="ECO:0007669"/>
    <property type="project" value="TreeGrafter"/>
</dbReference>
<dbReference type="Proteomes" id="UP001201812">
    <property type="component" value="Unassembled WGS sequence"/>
</dbReference>
<evidence type="ECO:0000256" key="3">
    <source>
        <dbReference type="ARBA" id="ARBA00008926"/>
    </source>
</evidence>
<evidence type="ECO:0000256" key="1">
    <source>
        <dbReference type="ARBA" id="ARBA00004567"/>
    </source>
</evidence>
<keyword evidence="9" id="KW-0811">Translocation</keyword>
<dbReference type="GO" id="GO:0006606">
    <property type="term" value="P:protein import into nucleus"/>
    <property type="evidence" value="ECO:0007669"/>
    <property type="project" value="TreeGrafter"/>
</dbReference>
<feature type="region of interest" description="Disordered" evidence="12">
    <location>
        <begin position="407"/>
        <end position="432"/>
    </location>
</feature>
<evidence type="ECO:0000256" key="10">
    <source>
        <dbReference type="ARBA" id="ARBA00023132"/>
    </source>
</evidence>
<feature type="compositionally biased region" description="Low complexity" evidence="12">
    <location>
        <begin position="8"/>
        <end position="22"/>
    </location>
</feature>
<feature type="compositionally biased region" description="Polar residues" evidence="12">
    <location>
        <begin position="79"/>
        <end position="112"/>
    </location>
</feature>
<feature type="region of interest" description="Disordered" evidence="12">
    <location>
        <begin position="304"/>
        <end position="329"/>
    </location>
</feature>
<dbReference type="Gene3D" id="1.25.40.690">
    <property type="match status" value="1"/>
</dbReference>
<keyword evidence="7" id="KW-0509">mRNA transport</keyword>
<evidence type="ECO:0000256" key="2">
    <source>
        <dbReference type="ARBA" id="ARBA00004620"/>
    </source>
</evidence>
<dbReference type="AlphaFoldDB" id="A0AAD4ND72"/>
<dbReference type="InterPro" id="IPR021967">
    <property type="entry name" value="Nup98_C"/>
</dbReference>
<dbReference type="GO" id="GO:0017056">
    <property type="term" value="F:structural constituent of nuclear pore"/>
    <property type="evidence" value="ECO:0007669"/>
    <property type="project" value="InterPro"/>
</dbReference>
<dbReference type="FunFam" id="1.10.10.2360:FF:000001">
    <property type="entry name" value="Nuclear pore complex protein Nup98-Nup96"/>
    <property type="match status" value="1"/>
</dbReference>
<dbReference type="GO" id="GO:0051028">
    <property type="term" value="P:mRNA transport"/>
    <property type="evidence" value="ECO:0007669"/>
    <property type="project" value="UniProtKB-KW"/>
</dbReference>
<dbReference type="GO" id="GO:0006405">
    <property type="term" value="P:RNA export from nucleus"/>
    <property type="evidence" value="ECO:0007669"/>
    <property type="project" value="TreeGrafter"/>
</dbReference>
<dbReference type="PANTHER" id="PTHR23198:SF6">
    <property type="entry name" value="NUCLEAR PORE COMPLEX PROTEIN NUP98-NUP96"/>
    <property type="match status" value="1"/>
</dbReference>
<feature type="compositionally biased region" description="Low complexity" evidence="12">
    <location>
        <begin position="60"/>
        <end position="78"/>
    </location>
</feature>
<keyword evidence="6" id="KW-0068">Autocatalytic cleavage</keyword>
<keyword evidence="8" id="KW-0653">Protein transport</keyword>
<dbReference type="InterPro" id="IPR007230">
    <property type="entry name" value="Nup98_auto-Pept-S59_dom"/>
</dbReference>
<evidence type="ECO:0000313" key="14">
    <source>
        <dbReference type="EMBL" id="KAI1725279.1"/>
    </source>
</evidence>
<evidence type="ECO:0000256" key="4">
    <source>
        <dbReference type="ARBA" id="ARBA00013472"/>
    </source>
</evidence>
<keyword evidence="5" id="KW-0813">Transport</keyword>
<feature type="domain" description="Peptidase S59" evidence="13">
    <location>
        <begin position="641"/>
        <end position="782"/>
    </location>
</feature>
<dbReference type="GO" id="GO:0000973">
    <property type="term" value="P:post-transcriptional tethering of RNA polymerase II gene DNA at nuclear periphery"/>
    <property type="evidence" value="ECO:0007669"/>
    <property type="project" value="TreeGrafter"/>
</dbReference>
<feature type="region of interest" description="Disordered" evidence="12">
    <location>
        <begin position="601"/>
        <end position="635"/>
    </location>
</feature>
<evidence type="ECO:0000256" key="8">
    <source>
        <dbReference type="ARBA" id="ARBA00022927"/>
    </source>
</evidence>
<accession>A0AAD4ND72</accession>
<gene>
    <name evidence="14" type="ORF">DdX_01932</name>
</gene>
<dbReference type="GO" id="GO:0003723">
    <property type="term" value="F:RNA binding"/>
    <property type="evidence" value="ECO:0007669"/>
    <property type="project" value="TreeGrafter"/>
</dbReference>
<protein>
    <recommendedName>
        <fullName evidence="4">Nuclear pore complex protein Nup98-Nup96</fullName>
    </recommendedName>
</protein>
<comment type="subcellular location">
    <subcellularLocation>
        <location evidence="2">Nucleus membrane</location>
        <topology evidence="2">Peripheral membrane protein</topology>
        <orientation evidence="2">Nucleoplasmic side</orientation>
    </subcellularLocation>
    <subcellularLocation>
        <location evidence="1">Nucleus</location>
        <location evidence="1">Nuclear pore complex</location>
    </subcellularLocation>
</comment>
<dbReference type="Pfam" id="PF13634">
    <property type="entry name" value="Nucleoporin_FG"/>
    <property type="match status" value="3"/>
</dbReference>
<dbReference type="PANTHER" id="PTHR23198">
    <property type="entry name" value="NUCLEOPORIN"/>
    <property type="match status" value="1"/>
</dbReference>
<evidence type="ECO:0000259" key="13">
    <source>
        <dbReference type="PROSITE" id="PS51434"/>
    </source>
</evidence>
<proteinExistence type="inferred from homology"/>
<keyword evidence="11" id="KW-0539">Nucleus</keyword>
<evidence type="ECO:0000256" key="6">
    <source>
        <dbReference type="ARBA" id="ARBA00022813"/>
    </source>
</evidence>
<evidence type="ECO:0000256" key="5">
    <source>
        <dbReference type="ARBA" id="ARBA00022448"/>
    </source>
</evidence>
<sequence length="1214" mass="131769">MFGGGSSAFGASSFGQPSQQPGQSGGLFGGSSTNKPTLFGSSTTNQPSTGGFFNSQQKPSIFSGTGTTGQQTSAFGSQNAGSSMFGTQPNQQSSLFQSTSPFGSTPTVSGSTIKFDPLKSTDSMVRNNESRQINTKHMCITAMKQYENKSLEELRVEDYIANRKGGQAQGSSLFGSTAGGMTSQGLFGASNQPKPGLFSGQTSTAGSLFSTTTSKPSTGLFGATSQPATGGSIFGSTQATSTQSSLFGTGAGGLAKPPQPSIFGTVSQAGQTSTAGSLFSTTTTKPSTGLFGSTSQPAPSLFGTNPTTSTQSGGLFGTTSGLQKPAQPSIFGGMSAPTTGAANTGGFLFAQPSLFGAQATPQTGFTGATTGLTSAGSPPIMLGSNVNVAGIQQAIIDAQLSALPYGDSPLLRSPQSPKEDRQKAPSSTPSGLQRQLRFMAASVDTTSPSTTVVGGNTSMSFQTTRLPTAGADLNTSGSFLYRPLISLPSVGFGPTLGLSSPSSKYYLDSPGSLSKTRSFLTTQENGDENNLSNSILSRPANVRKAKTLDLSVVHKPSPVRAEAVSPCSGHDHTTSDMGTPLQQRAMNDSSLVIVPPLSIDASSLSPSAEKDQRSTDRSPLTDRSQGKVSTPESQSRVKLSRAEYYCEPSKDALQEWFYDGLYHIEAGLTVGRLGYGSVFWRGPFAVRNLNLDEIVHFRNKEIVVYPDEPTKPEIGTELNRPAEVSLERVWPVGKDKQIIKDPDELARLGFREKLERLCLKMGAEFKDYQPSTGTWQFTVPHFSKYGFDEKDDDGNEVVPTSDELGLLAEQRRTQAMIQRAKQPFREIQMVEDMDQSGEVKFQTMTFSLDRRNGLKKPKSEETEGYDYGEFLTTVKKLKYDPNTFETAEPSVNEHRLKKDLEKLVLRNPVNVFEGVSEEMVKNSVLALVCPQLRHAPFNSRRSCRIGFGQNFTYLSQRRGQYPTSVAMSRISIVPCVNEYFEKYLRSNERIDELPYFQKSDLLRWNPPSQLLRLIDLFIVDVKQKYQNNIFSDKDILSLCDSLLLPPMADRGIMQRIRLGLWLRLQLSKIPSTVRNTDSPFYQIYVSLTNGSTKKALAFARDANLYNLALMISMYSVPTPLHIHDLISEQLRSLREDGKRTKTDIYYVKILQLLAGPSQELTASSDHCLSGLTWMQVLGVIIWYWSKPGMELLNCVELYGKLSKNQIINDSHLYS</sequence>
<keyword evidence="10" id="KW-0906">Nuclear pore complex</keyword>
<evidence type="ECO:0000256" key="12">
    <source>
        <dbReference type="SAM" id="MobiDB-lite"/>
    </source>
</evidence>
<feature type="compositionally biased region" description="Polar residues" evidence="12">
    <location>
        <begin position="304"/>
        <end position="322"/>
    </location>
</feature>
<feature type="compositionally biased region" description="Basic and acidic residues" evidence="12">
    <location>
        <begin position="608"/>
        <end position="620"/>
    </location>
</feature>
<comment type="similarity">
    <text evidence="3">Belongs to the nucleoporin GLFG family.</text>
</comment>
<evidence type="ECO:0000313" key="15">
    <source>
        <dbReference type="Proteomes" id="UP001201812"/>
    </source>
</evidence>
<feature type="region of interest" description="Disordered" evidence="12">
    <location>
        <begin position="1"/>
        <end position="127"/>
    </location>
</feature>
<dbReference type="Gene3D" id="1.10.10.2360">
    <property type="match status" value="1"/>
</dbReference>
<dbReference type="SUPFAM" id="SSF82215">
    <property type="entry name" value="C-terminal autoproteolytic domain of nucleoporin nup98"/>
    <property type="match status" value="1"/>
</dbReference>
<keyword evidence="15" id="KW-1185">Reference proteome</keyword>
<dbReference type="GO" id="GO:0031965">
    <property type="term" value="C:nuclear membrane"/>
    <property type="evidence" value="ECO:0007669"/>
    <property type="project" value="UniProtKB-SubCell"/>
</dbReference>
<feature type="region of interest" description="Disordered" evidence="12">
    <location>
        <begin position="557"/>
        <end position="581"/>
    </location>
</feature>
<feature type="compositionally biased region" description="Polar residues" evidence="12">
    <location>
        <begin position="621"/>
        <end position="635"/>
    </location>
</feature>
<reference evidence="14" key="1">
    <citation type="submission" date="2022-01" db="EMBL/GenBank/DDBJ databases">
        <title>Genome Sequence Resource for Two Populations of Ditylenchus destructor, the Migratory Endoparasitic Phytonematode.</title>
        <authorList>
            <person name="Zhang H."/>
            <person name="Lin R."/>
            <person name="Xie B."/>
        </authorList>
    </citation>
    <scope>NUCLEOTIDE SEQUENCE</scope>
    <source>
        <strain evidence="14">BazhouSP</strain>
    </source>
</reference>
<evidence type="ECO:0000256" key="11">
    <source>
        <dbReference type="ARBA" id="ARBA00023242"/>
    </source>
</evidence>
<evidence type="ECO:0000256" key="7">
    <source>
        <dbReference type="ARBA" id="ARBA00022816"/>
    </source>
</evidence>
<feature type="compositionally biased region" description="Polar residues" evidence="12">
    <location>
        <begin position="33"/>
        <end position="59"/>
    </location>
</feature>
<dbReference type="Gene3D" id="3.30.1610.10">
    <property type="entry name" value="Peptidase S59, nucleoporin"/>
    <property type="match status" value="1"/>
</dbReference>
<name>A0AAD4ND72_9BILA</name>
<dbReference type="Pfam" id="PF12110">
    <property type="entry name" value="Nup96"/>
    <property type="match status" value="1"/>
</dbReference>
<dbReference type="InterPro" id="IPR037665">
    <property type="entry name" value="Nucleoporin_S59-like"/>
</dbReference>
<dbReference type="PROSITE" id="PS51434">
    <property type="entry name" value="NUP_C"/>
    <property type="match status" value="1"/>
</dbReference>